<dbReference type="Pfam" id="PF22777">
    <property type="entry name" value="VKGC_lumenal_dom"/>
    <property type="match status" value="1"/>
</dbReference>
<dbReference type="EMBL" id="REGN01005822">
    <property type="protein sequence ID" value="RNA11901.1"/>
    <property type="molecule type" value="Genomic_DNA"/>
</dbReference>
<evidence type="ECO:0000313" key="2">
    <source>
        <dbReference type="EMBL" id="RNA11901.1"/>
    </source>
</evidence>
<organism evidence="2 3">
    <name type="scientific">Brachionus plicatilis</name>
    <name type="common">Marine rotifer</name>
    <name type="synonym">Brachionus muelleri</name>
    <dbReference type="NCBI Taxonomy" id="10195"/>
    <lineage>
        <taxon>Eukaryota</taxon>
        <taxon>Metazoa</taxon>
        <taxon>Spiralia</taxon>
        <taxon>Gnathifera</taxon>
        <taxon>Rotifera</taxon>
        <taxon>Eurotatoria</taxon>
        <taxon>Monogononta</taxon>
        <taxon>Pseudotrocha</taxon>
        <taxon>Ploima</taxon>
        <taxon>Brachionidae</taxon>
        <taxon>Brachionus</taxon>
    </lineage>
</organism>
<dbReference type="GO" id="GO:0019842">
    <property type="term" value="F:vitamin binding"/>
    <property type="evidence" value="ECO:0007669"/>
    <property type="project" value="TreeGrafter"/>
</dbReference>
<keyword evidence="3" id="KW-1185">Reference proteome</keyword>
<dbReference type="PANTHER" id="PTHR12639:SF6">
    <property type="entry name" value="VITAMIN K-DEPENDENT GAMMA-CARBOXYLASE"/>
    <property type="match status" value="1"/>
</dbReference>
<protein>
    <submittedName>
        <fullName evidence="2">Vitamin K-dependent gamma-carboxylase</fullName>
    </submittedName>
</protein>
<dbReference type="GO" id="GO:0008488">
    <property type="term" value="F:gamma-glutamyl carboxylase activity"/>
    <property type="evidence" value="ECO:0007669"/>
    <property type="project" value="InterPro"/>
</dbReference>
<reference evidence="2 3" key="1">
    <citation type="journal article" date="2018" name="Sci. Rep.">
        <title>Genomic signatures of local adaptation to the degree of environmental predictability in rotifers.</title>
        <authorList>
            <person name="Franch-Gras L."/>
            <person name="Hahn C."/>
            <person name="Garcia-Roger E.M."/>
            <person name="Carmona M.J."/>
            <person name="Serra M."/>
            <person name="Gomez A."/>
        </authorList>
    </citation>
    <scope>NUCLEOTIDE SEQUENCE [LARGE SCALE GENOMIC DNA]</scope>
    <source>
        <strain evidence="2">HYR1</strain>
    </source>
</reference>
<dbReference type="STRING" id="10195.A0A3M7QLI8"/>
<dbReference type="Gene3D" id="2.60.120.10">
    <property type="entry name" value="Jelly Rolls"/>
    <property type="match status" value="1"/>
</dbReference>
<dbReference type="AlphaFoldDB" id="A0A3M7QLI8"/>
<feature type="domain" description="Vitamin K-dependent gamma-carboxylase lumenal" evidence="1">
    <location>
        <begin position="74"/>
        <end position="220"/>
    </location>
</feature>
<dbReference type="PANTHER" id="PTHR12639">
    <property type="entry name" value="VITAMIN K-DEPENDENT GAMMA-CARBOXYLASE"/>
    <property type="match status" value="1"/>
</dbReference>
<dbReference type="InterPro" id="IPR007782">
    <property type="entry name" value="VKG_COase"/>
</dbReference>
<evidence type="ECO:0000259" key="1">
    <source>
        <dbReference type="Pfam" id="PF22777"/>
    </source>
</evidence>
<sequence length="466" mass="55863">MFNIGMFPYTMLATTTLFYSLDWPKRIMSKAGIINETLDENKQFLISKLSEHCIYNKAKSEDKKGKSSKSTFYHKFFTFFTLFYISEQIFLPYSHFITKGYNNWTNGLYGYSWDMMVHSWHTQHIKIHFIDKKTNQTHYLNPKAWTTRRRWSSHGDMMYQYAKCIEERLGEYGFKEIELYFDIWRSMNHRFNQRQVDPRVDMTKVEWSPFKEVKWLVPLMTDLSDWRSKLKKIEDHYTKNKTDFDLTFVADLNGLKLENFVSPFLNSTIEVLNGKVQVETEGKKGKRFNTTLKVGDKFYLPSGTYHTVYTISDQPSCFFYIYLNESAIVLSDWFDNFSKNMLQTYNKTFEALKITKEIKDESELLWKAYNKTLIINSKSFYEMIAKNESNPKQDLKQDIINIVNYLSEKKLNKTLVYHSFVNQFYTNFNDKMVKAKFGFFYKNYRKSVFLRENFSKLINTELFLDY</sequence>
<dbReference type="SUPFAM" id="SSF51182">
    <property type="entry name" value="RmlC-like cupins"/>
    <property type="match status" value="1"/>
</dbReference>
<dbReference type="InterPro" id="IPR053935">
    <property type="entry name" value="VKGC_lumenal_dom"/>
</dbReference>
<accession>A0A3M7QLI8</accession>
<name>A0A3M7QLI8_BRAPC</name>
<comment type="caution">
    <text evidence="2">The sequence shown here is derived from an EMBL/GenBank/DDBJ whole genome shotgun (WGS) entry which is preliminary data.</text>
</comment>
<dbReference type="OrthoDB" id="206689at2759"/>
<dbReference type="InterPro" id="IPR011051">
    <property type="entry name" value="RmlC_Cupin_sf"/>
</dbReference>
<evidence type="ECO:0000313" key="3">
    <source>
        <dbReference type="Proteomes" id="UP000276133"/>
    </source>
</evidence>
<proteinExistence type="predicted"/>
<dbReference type="Proteomes" id="UP000276133">
    <property type="component" value="Unassembled WGS sequence"/>
</dbReference>
<dbReference type="InterPro" id="IPR014710">
    <property type="entry name" value="RmlC-like_jellyroll"/>
</dbReference>
<gene>
    <name evidence="2" type="ORF">BpHYR1_022784</name>
</gene>